<keyword evidence="6" id="KW-0808">Transferase</keyword>
<dbReference type="AlphaFoldDB" id="A0A1W0W558"/>
<comment type="similarity">
    <text evidence="4">Belongs to the RBR family. Ariadne subfamily.</text>
</comment>
<dbReference type="InterPro" id="IPR017907">
    <property type="entry name" value="Znf_RING_CS"/>
</dbReference>
<dbReference type="GO" id="GO:0061630">
    <property type="term" value="F:ubiquitin protein ligase activity"/>
    <property type="evidence" value="ECO:0000318"/>
    <property type="project" value="GO_Central"/>
</dbReference>
<feature type="domain" description="RING-type" evidence="13">
    <location>
        <begin position="592"/>
        <end position="637"/>
    </location>
</feature>
<evidence type="ECO:0000256" key="10">
    <source>
        <dbReference type="ARBA" id="ARBA00022786"/>
    </source>
</evidence>
<evidence type="ECO:0000256" key="12">
    <source>
        <dbReference type="PROSITE-ProRule" id="PRU00175"/>
    </source>
</evidence>
<dbReference type="STRING" id="4558.A0A1W0W558"/>
<gene>
    <name evidence="15" type="ORF">SORBI_3002G203500</name>
</gene>
<dbReference type="ExpressionAtlas" id="A0A1W0W558">
    <property type="expression patterns" value="baseline and differential"/>
</dbReference>
<comment type="cofactor">
    <cofactor evidence="2">
        <name>Zn(2+)</name>
        <dbReference type="ChEBI" id="CHEBI:29105"/>
    </cofactor>
</comment>
<reference evidence="16" key="2">
    <citation type="journal article" date="2018" name="Plant J.">
        <title>The Sorghum bicolor reference genome: improved assembly, gene annotations, a transcriptome atlas, and signatures of genome organization.</title>
        <authorList>
            <person name="McCormick R.F."/>
            <person name="Truong S.K."/>
            <person name="Sreedasyam A."/>
            <person name="Jenkins J."/>
            <person name="Shu S."/>
            <person name="Sims D."/>
            <person name="Kennedy M."/>
            <person name="Amirebrahimi M."/>
            <person name="Weers B.D."/>
            <person name="McKinley B."/>
            <person name="Mattison A."/>
            <person name="Morishige D.T."/>
            <person name="Grimwood J."/>
            <person name="Schmutz J."/>
            <person name="Mullet J.E."/>
        </authorList>
    </citation>
    <scope>NUCLEOTIDE SEQUENCE [LARGE SCALE GENOMIC DNA]</scope>
    <source>
        <strain evidence="16">cv. BTx623</strain>
    </source>
</reference>
<dbReference type="GO" id="GO:0016567">
    <property type="term" value="P:protein ubiquitination"/>
    <property type="evidence" value="ECO:0007669"/>
    <property type="project" value="InterPro"/>
</dbReference>
<keyword evidence="9 12" id="KW-0863">Zinc-finger</keyword>
<dbReference type="GO" id="GO:0008270">
    <property type="term" value="F:zinc ion binding"/>
    <property type="evidence" value="ECO:0007669"/>
    <property type="project" value="UniProtKB-KW"/>
</dbReference>
<evidence type="ECO:0000259" key="14">
    <source>
        <dbReference type="PROSITE" id="PS51873"/>
    </source>
</evidence>
<dbReference type="GO" id="GO:0006511">
    <property type="term" value="P:ubiquitin-dependent protein catabolic process"/>
    <property type="evidence" value="ECO:0000318"/>
    <property type="project" value="GO_Central"/>
</dbReference>
<comment type="function">
    <text evidence="3">Might act as an E3 ubiquitin-protein ligase, or as part of E3 complex, which accepts ubiquitin from specific E2 ubiquitin-conjugating enzymes and then transfers it to substrates.</text>
</comment>
<evidence type="ECO:0000256" key="4">
    <source>
        <dbReference type="ARBA" id="ARBA00005884"/>
    </source>
</evidence>
<dbReference type="SMART" id="SM00184">
    <property type="entry name" value="RING"/>
    <property type="match status" value="5"/>
</dbReference>
<evidence type="ECO:0000313" key="15">
    <source>
        <dbReference type="EMBL" id="OQU89502.1"/>
    </source>
</evidence>
<dbReference type="PROSITE" id="PS51873">
    <property type="entry name" value="TRIAD"/>
    <property type="match status" value="3"/>
</dbReference>
<dbReference type="CDD" id="cd22582">
    <property type="entry name" value="BRcat_RBR_unk"/>
    <property type="match status" value="3"/>
</dbReference>
<dbReference type="EMBL" id="CM000761">
    <property type="protein sequence ID" value="OQU89502.1"/>
    <property type="molecule type" value="Genomic_DNA"/>
</dbReference>
<evidence type="ECO:0000256" key="6">
    <source>
        <dbReference type="ARBA" id="ARBA00022679"/>
    </source>
</evidence>
<dbReference type="InParanoid" id="A0A1W0W558"/>
<evidence type="ECO:0000256" key="7">
    <source>
        <dbReference type="ARBA" id="ARBA00022723"/>
    </source>
</evidence>
<dbReference type="GO" id="GO:0005737">
    <property type="term" value="C:cytoplasm"/>
    <property type="evidence" value="ECO:0000318"/>
    <property type="project" value="GO_Central"/>
</dbReference>
<dbReference type="InterPro" id="IPR001841">
    <property type="entry name" value="Znf_RING"/>
</dbReference>
<dbReference type="GO" id="GO:0031624">
    <property type="term" value="F:ubiquitin conjugating enzyme binding"/>
    <property type="evidence" value="ECO:0000318"/>
    <property type="project" value="GO_Central"/>
</dbReference>
<dbReference type="FunFam" id="3.30.40.10:FF:000230">
    <property type="entry name" value="RBR-type E3 ubiquitin transferase"/>
    <property type="match status" value="3"/>
</dbReference>
<dbReference type="EC" id="2.3.2.31" evidence="5"/>
<organism evidence="15 16">
    <name type="scientific">Sorghum bicolor</name>
    <name type="common">Sorghum</name>
    <name type="synonym">Sorghum vulgare</name>
    <dbReference type="NCBI Taxonomy" id="4558"/>
    <lineage>
        <taxon>Eukaryota</taxon>
        <taxon>Viridiplantae</taxon>
        <taxon>Streptophyta</taxon>
        <taxon>Embryophyta</taxon>
        <taxon>Tracheophyta</taxon>
        <taxon>Spermatophyta</taxon>
        <taxon>Magnoliopsida</taxon>
        <taxon>Liliopsida</taxon>
        <taxon>Poales</taxon>
        <taxon>Poaceae</taxon>
        <taxon>PACMAD clade</taxon>
        <taxon>Panicoideae</taxon>
        <taxon>Andropogonodae</taxon>
        <taxon>Andropogoneae</taxon>
        <taxon>Sorghinae</taxon>
        <taxon>Sorghum</taxon>
    </lineage>
</organism>
<dbReference type="CDD" id="cd22584">
    <property type="entry name" value="Rcat_RBR_unk"/>
    <property type="match status" value="1"/>
</dbReference>
<dbReference type="Proteomes" id="UP000000768">
    <property type="component" value="Chromosome 2"/>
</dbReference>
<dbReference type="PROSITE" id="PS50089">
    <property type="entry name" value="ZF_RING_2"/>
    <property type="match status" value="4"/>
</dbReference>
<dbReference type="InterPro" id="IPR002867">
    <property type="entry name" value="IBR_dom"/>
</dbReference>
<dbReference type="SUPFAM" id="SSF57850">
    <property type="entry name" value="RING/U-box"/>
    <property type="match status" value="6"/>
</dbReference>
<keyword evidence="8" id="KW-0677">Repeat</keyword>
<dbReference type="PROSITE" id="PS00518">
    <property type="entry name" value="ZF_RING_1"/>
    <property type="match status" value="4"/>
</dbReference>
<comment type="catalytic activity">
    <reaction evidence="1">
        <text>[E2 ubiquitin-conjugating enzyme]-S-ubiquitinyl-L-cysteine + [acceptor protein]-L-lysine = [E2 ubiquitin-conjugating enzyme]-L-cysteine + [acceptor protein]-N(6)-ubiquitinyl-L-lysine.</text>
        <dbReference type="EC" id="2.3.2.31"/>
    </reaction>
</comment>
<sequence>MLDLVAMAADDFALAEDLQVEEVLRFSVQSEDVCAVCKQVIRSLEASWKPENCDHVICIACFCQYAPETEATGLPRCAVSSCDSLRNTETHQGISVPQNTLISIEDMDQKGKKPLDSTLQELGQCSRGANTKISSEFYCAICMETVHIGEFFPIDGCTHTFCTSCVSQYIAAKVEENVLSIGCPDPGCKDGVLHPDVCRDVIPTQLFQRWGAALCDSSLGSLKFYCPFKECSALLVHDPGHDEGVITNVECPHCCRMFCAQCKVPWHDGVACAEFQRLGKDEQGREDLLLRKVAQKSKWQRCAVPSCQSLCKPETTQGMINVGHGTLISVAAINSGKGKEPLDGVLEELGQCSRGVDPVPSSDFYCAICMETVHVGELFPVPGCTHLFCVSCMSQYIAAKVENNVFSIGCPEPGCNDGVLDPEVCRDMISLQLFQRWGDALCDSALGAFGFHCPFKDCSALLVNERSPDEAVIRQTECPHCSRMFCAQCKVAWHSGVTCEDFQQLRNDEQGRDDPLLKKAVHENKWQRSLRCLVATCKSLWKANRMIDVGHSTLVSTEDMDRQKQKDMDNMLQELGQCCPGGYAIASSEFYCTICMESVDVRELFPVSGCTHLFCINCVSQYITAKVEDSVLSIGCPEPGCKDGALDPEVCRDVIPLQLFQRWGAALCDSALGAFKFYCPFNDCSALLVDERRHGEAAITQAECPHCCRMFCAQCKVAWHDGVTCAEFQRLGKDERSRNDLLLRKVAERSNWQRCPKCKMYVERTEGCVYIVCRCGHRFCYLCASPMSQGIHRCSRCKRTW</sequence>
<feature type="domain" description="RING-type" evidence="13">
    <location>
        <begin position="366"/>
        <end position="411"/>
    </location>
</feature>
<evidence type="ECO:0000256" key="5">
    <source>
        <dbReference type="ARBA" id="ARBA00012251"/>
    </source>
</evidence>
<evidence type="ECO:0000256" key="3">
    <source>
        <dbReference type="ARBA" id="ARBA00003976"/>
    </source>
</evidence>
<evidence type="ECO:0000256" key="8">
    <source>
        <dbReference type="ARBA" id="ARBA00022737"/>
    </source>
</evidence>
<keyword evidence="16" id="KW-1185">Reference proteome</keyword>
<proteinExistence type="inferred from homology"/>
<evidence type="ECO:0000256" key="9">
    <source>
        <dbReference type="ARBA" id="ARBA00022771"/>
    </source>
</evidence>
<keyword evidence="10" id="KW-0833">Ubl conjugation pathway</keyword>
<evidence type="ECO:0000256" key="11">
    <source>
        <dbReference type="ARBA" id="ARBA00022833"/>
    </source>
</evidence>
<evidence type="ECO:0000256" key="2">
    <source>
        <dbReference type="ARBA" id="ARBA00001947"/>
    </source>
</evidence>
<dbReference type="SMART" id="SM00647">
    <property type="entry name" value="IBR"/>
    <property type="match status" value="4"/>
</dbReference>
<evidence type="ECO:0000259" key="13">
    <source>
        <dbReference type="PROSITE" id="PS50089"/>
    </source>
</evidence>
<dbReference type="Pfam" id="PF01485">
    <property type="entry name" value="IBR"/>
    <property type="match status" value="4"/>
</dbReference>
<evidence type="ECO:0000256" key="1">
    <source>
        <dbReference type="ARBA" id="ARBA00001798"/>
    </source>
</evidence>
<keyword evidence="7" id="KW-0479">Metal-binding</keyword>
<keyword evidence="11" id="KW-0862">Zinc</keyword>
<dbReference type="Gene3D" id="1.20.120.1750">
    <property type="match status" value="1"/>
</dbReference>
<dbReference type="InterPro" id="IPR031127">
    <property type="entry name" value="E3_UB_ligase_RBR"/>
</dbReference>
<reference evidence="15 16" key="1">
    <citation type="journal article" date="2009" name="Nature">
        <title>The Sorghum bicolor genome and the diversification of grasses.</title>
        <authorList>
            <person name="Paterson A.H."/>
            <person name="Bowers J.E."/>
            <person name="Bruggmann R."/>
            <person name="Dubchak I."/>
            <person name="Grimwood J."/>
            <person name="Gundlach H."/>
            <person name="Haberer G."/>
            <person name="Hellsten U."/>
            <person name="Mitros T."/>
            <person name="Poliakov A."/>
            <person name="Schmutz J."/>
            <person name="Spannagl M."/>
            <person name="Tang H."/>
            <person name="Wang X."/>
            <person name="Wicker T."/>
            <person name="Bharti A.K."/>
            <person name="Chapman J."/>
            <person name="Feltus F.A."/>
            <person name="Gowik U."/>
            <person name="Grigoriev I.V."/>
            <person name="Lyons E."/>
            <person name="Maher C.A."/>
            <person name="Martis M."/>
            <person name="Narechania A."/>
            <person name="Otillar R.P."/>
            <person name="Penning B.W."/>
            <person name="Salamov A.A."/>
            <person name="Wang Y."/>
            <person name="Zhang L."/>
            <person name="Carpita N.C."/>
            <person name="Freeling M."/>
            <person name="Gingle A.R."/>
            <person name="Hash C.T."/>
            <person name="Keller B."/>
            <person name="Klein P."/>
            <person name="Kresovich S."/>
            <person name="McCann M.C."/>
            <person name="Ming R."/>
            <person name="Peterson D.G."/>
            <person name="Mehboob-ur-Rahman"/>
            <person name="Ware D."/>
            <person name="Westhoff P."/>
            <person name="Mayer K.F."/>
            <person name="Messing J."/>
            <person name="Rokhsar D.S."/>
        </authorList>
    </citation>
    <scope>NUCLEOTIDE SEQUENCE [LARGE SCALE GENOMIC DNA]</scope>
    <source>
        <strain evidence="16">cv. BTx623</strain>
    </source>
</reference>
<feature type="domain" description="RING-type" evidence="13">
    <location>
        <begin position="755"/>
        <end position="798"/>
    </location>
</feature>
<feature type="domain" description="RING-type" evidence="14">
    <location>
        <begin position="135"/>
        <end position="356"/>
    </location>
</feature>
<dbReference type="FunFam" id="1.20.120.1750:FF:000018">
    <property type="entry name" value="RBR-type E3 ubiquitin transferase"/>
    <property type="match status" value="1"/>
</dbReference>
<accession>A0A1W0W558</accession>
<dbReference type="Gramene" id="OQU89502">
    <property type="protein sequence ID" value="OQU89502"/>
    <property type="gene ID" value="SORBI_3002G203500"/>
</dbReference>
<dbReference type="InterPro" id="IPR044066">
    <property type="entry name" value="TRIAD_supradom"/>
</dbReference>
<dbReference type="InterPro" id="IPR013083">
    <property type="entry name" value="Znf_RING/FYVE/PHD"/>
</dbReference>
<feature type="domain" description="RING-type" evidence="14">
    <location>
        <begin position="588"/>
        <end position="801"/>
    </location>
</feature>
<dbReference type="PANTHER" id="PTHR11685">
    <property type="entry name" value="RBR FAMILY RING FINGER AND IBR DOMAIN-CONTAINING"/>
    <property type="match status" value="1"/>
</dbReference>
<evidence type="ECO:0000313" key="16">
    <source>
        <dbReference type="Proteomes" id="UP000000768"/>
    </source>
</evidence>
<protein>
    <recommendedName>
        <fullName evidence="5">RBR-type E3 ubiquitin transferase</fullName>
        <ecNumber evidence="5">2.3.2.31</ecNumber>
    </recommendedName>
</protein>
<dbReference type="GO" id="GO:0000151">
    <property type="term" value="C:ubiquitin ligase complex"/>
    <property type="evidence" value="ECO:0000318"/>
    <property type="project" value="GO_Central"/>
</dbReference>
<feature type="domain" description="RING-type" evidence="14">
    <location>
        <begin position="362"/>
        <end position="579"/>
    </location>
</feature>
<dbReference type="Gene3D" id="3.30.40.10">
    <property type="entry name" value="Zinc/RING finger domain, C3HC4 (zinc finger)"/>
    <property type="match status" value="3"/>
</dbReference>
<name>A0A1W0W558_SORBI</name>
<feature type="domain" description="RING-type" evidence="13">
    <location>
        <begin position="139"/>
        <end position="184"/>
    </location>
</feature>